<evidence type="ECO:0000313" key="3">
    <source>
        <dbReference type="Proteomes" id="UP001212803"/>
    </source>
</evidence>
<dbReference type="RefSeq" id="WP_270056018.1">
    <property type="nucleotide sequence ID" value="NZ_CP115149.1"/>
</dbReference>
<evidence type="ECO:0000313" key="2">
    <source>
        <dbReference type="EMBL" id="WBL35492.1"/>
    </source>
</evidence>
<organism evidence="2 3">
    <name type="scientific">Tepidiforma flava</name>
    <dbReference type="NCBI Taxonomy" id="3004094"/>
    <lineage>
        <taxon>Bacteria</taxon>
        <taxon>Bacillati</taxon>
        <taxon>Chloroflexota</taxon>
        <taxon>Tepidiformia</taxon>
        <taxon>Tepidiformales</taxon>
        <taxon>Tepidiformaceae</taxon>
        <taxon>Tepidiforma</taxon>
    </lineage>
</organism>
<accession>A0ABY7M598</accession>
<reference evidence="2 3" key="1">
    <citation type="journal article" date="2023" name="ISME J.">
        <title>Thermophilic Dehalococcoidia with unusual traits shed light on an unexpected past.</title>
        <authorList>
            <person name="Palmer M."/>
            <person name="Covington J.K."/>
            <person name="Zhou E.M."/>
            <person name="Thomas S.C."/>
            <person name="Habib N."/>
            <person name="Seymour C.O."/>
            <person name="Lai D."/>
            <person name="Johnston J."/>
            <person name="Hashimi A."/>
            <person name="Jiao J.Y."/>
            <person name="Muok A.R."/>
            <person name="Liu L."/>
            <person name="Xian W.D."/>
            <person name="Zhi X.Y."/>
            <person name="Li M.M."/>
            <person name="Silva L.P."/>
            <person name="Bowen B.P."/>
            <person name="Louie K."/>
            <person name="Briegel A."/>
            <person name="Pett-Ridge J."/>
            <person name="Weber P.K."/>
            <person name="Tocheva E.I."/>
            <person name="Woyke T."/>
            <person name="Northen T.R."/>
            <person name="Mayali X."/>
            <person name="Li W.J."/>
            <person name="Hedlund B.P."/>
        </authorList>
    </citation>
    <scope>NUCLEOTIDE SEQUENCE [LARGE SCALE GENOMIC DNA]</scope>
    <source>
        <strain evidence="2 3">YIM 72310</strain>
    </source>
</reference>
<feature type="region of interest" description="Disordered" evidence="1">
    <location>
        <begin position="220"/>
        <end position="254"/>
    </location>
</feature>
<name>A0ABY7M598_9CHLR</name>
<gene>
    <name evidence="2" type="ORF">O0235_12000</name>
</gene>
<protein>
    <recommendedName>
        <fullName evidence="4">Indole-3-glycerol-phosphate synthase</fullName>
    </recommendedName>
</protein>
<evidence type="ECO:0008006" key="4">
    <source>
        <dbReference type="Google" id="ProtNLM"/>
    </source>
</evidence>
<dbReference type="Proteomes" id="UP001212803">
    <property type="component" value="Chromosome"/>
</dbReference>
<dbReference type="SUPFAM" id="SSF51395">
    <property type="entry name" value="FMN-linked oxidoreductases"/>
    <property type="match status" value="1"/>
</dbReference>
<feature type="compositionally biased region" description="Acidic residues" evidence="1">
    <location>
        <begin position="244"/>
        <end position="254"/>
    </location>
</feature>
<proteinExistence type="predicted"/>
<sequence>MSQLQKIIARIQRREGPAIGFGRVPREQPRAMALLATVRDAAAARAALDAGADAVLFLAGSAALAAEQLRGVAGPKVAAGVSLPVLSVADAEKLRDAGCDFVVSPLETTDSAAVDVEKMGHLVVASESIEDNTLRALGPLGLDGLFVQRAHGPMKLSEQLGLVRLASFSNTGLVVTVDLAASAADLRVLRDSGAVAIVAPEGASAADIASLNERLRAVPAPRKARSESNQVALVPSLIGGHDHDEEDDDDGEED</sequence>
<keyword evidence="3" id="KW-1185">Reference proteome</keyword>
<dbReference type="EMBL" id="CP115149">
    <property type="protein sequence ID" value="WBL35492.1"/>
    <property type="molecule type" value="Genomic_DNA"/>
</dbReference>
<evidence type="ECO:0000256" key="1">
    <source>
        <dbReference type="SAM" id="MobiDB-lite"/>
    </source>
</evidence>